<feature type="binding site" evidence="1">
    <location>
        <position position="269"/>
    </location>
    <ligand>
        <name>Zn(2+)</name>
        <dbReference type="ChEBI" id="CHEBI:29105"/>
        <note>catalytic</note>
    </ligand>
</feature>
<dbReference type="EMBL" id="LVKB01000167">
    <property type="protein sequence ID" value="ORD95859.1"/>
    <property type="molecule type" value="Genomic_DNA"/>
</dbReference>
<feature type="binding site" evidence="1">
    <location>
        <position position="275"/>
    </location>
    <ligand>
        <name>Zn(2+)</name>
        <dbReference type="ChEBI" id="CHEBI:29105"/>
        <note>catalytic</note>
    </ligand>
</feature>
<feature type="transmembrane region" description="Helical" evidence="2">
    <location>
        <begin position="364"/>
        <end position="384"/>
    </location>
</feature>
<proteinExistence type="predicted"/>
<feature type="domain" description="Peptidase M12B" evidence="3">
    <location>
        <begin position="119"/>
        <end position="310"/>
    </location>
</feature>
<evidence type="ECO:0000256" key="1">
    <source>
        <dbReference type="PROSITE-ProRule" id="PRU00276"/>
    </source>
</evidence>
<evidence type="ECO:0000313" key="5">
    <source>
        <dbReference type="Proteomes" id="UP000192356"/>
    </source>
</evidence>
<dbReference type="Proteomes" id="UP000192356">
    <property type="component" value="Unassembled WGS sequence"/>
</dbReference>
<dbReference type="SUPFAM" id="SSF55486">
    <property type="entry name" value="Metalloproteases ('zincins'), catalytic domain"/>
    <property type="match status" value="1"/>
</dbReference>
<name>A0A1X0Q7W7_9MICR</name>
<comment type="caution">
    <text evidence="1">Lacks conserved residue(s) required for the propagation of feature annotation.</text>
</comment>
<feature type="binding site" evidence="1">
    <location>
        <position position="265"/>
    </location>
    <ligand>
        <name>Zn(2+)</name>
        <dbReference type="ChEBI" id="CHEBI:29105"/>
        <note>catalytic</note>
    </ligand>
</feature>
<keyword evidence="2" id="KW-0472">Membrane</keyword>
<keyword evidence="2" id="KW-1133">Transmembrane helix</keyword>
<gene>
    <name evidence="4" type="ORF">HERIO_2159</name>
</gene>
<dbReference type="GO" id="GO:0046872">
    <property type="term" value="F:metal ion binding"/>
    <property type="evidence" value="ECO:0007669"/>
    <property type="project" value="UniProtKB-KW"/>
</dbReference>
<keyword evidence="5" id="KW-1185">Reference proteome</keyword>
<evidence type="ECO:0000256" key="2">
    <source>
        <dbReference type="SAM" id="Phobius"/>
    </source>
</evidence>
<dbReference type="PROSITE" id="PS50215">
    <property type="entry name" value="ADAM_MEPRO"/>
    <property type="match status" value="1"/>
</dbReference>
<evidence type="ECO:0000313" key="4">
    <source>
        <dbReference type="EMBL" id="ORD95859.1"/>
    </source>
</evidence>
<organism evidence="4 5">
    <name type="scientific">Hepatospora eriocheir</name>
    <dbReference type="NCBI Taxonomy" id="1081669"/>
    <lineage>
        <taxon>Eukaryota</taxon>
        <taxon>Fungi</taxon>
        <taxon>Fungi incertae sedis</taxon>
        <taxon>Microsporidia</taxon>
        <taxon>Hepatosporidae</taxon>
        <taxon>Hepatospora</taxon>
    </lineage>
</organism>
<accession>A0A1X0Q7W7</accession>
<reference evidence="4 5" key="1">
    <citation type="journal article" date="2017" name="Environ. Microbiol.">
        <title>Decay of the glycolytic pathway and adaptation to intranuclear parasitism within Enterocytozoonidae microsporidia.</title>
        <authorList>
            <person name="Wiredu Boakye D."/>
            <person name="Jaroenlak P."/>
            <person name="Prachumwat A."/>
            <person name="Williams T.A."/>
            <person name="Bateman K.S."/>
            <person name="Itsathitphaisarn O."/>
            <person name="Sritunyalucksana K."/>
            <person name="Paszkiewicz K.H."/>
            <person name="Moore K.A."/>
            <person name="Stentiford G.D."/>
            <person name="Williams B.A."/>
        </authorList>
    </citation>
    <scope>NUCLEOTIDE SEQUENCE [LARGE SCALE GENOMIC DNA]</scope>
    <source>
        <strain evidence="4 5">GB1</strain>
    </source>
</reference>
<dbReference type="InterPro" id="IPR024079">
    <property type="entry name" value="MetalloPept_cat_dom_sf"/>
</dbReference>
<feature type="active site" evidence="1">
    <location>
        <position position="266"/>
    </location>
</feature>
<dbReference type="GO" id="GO:0004222">
    <property type="term" value="F:metalloendopeptidase activity"/>
    <property type="evidence" value="ECO:0007669"/>
    <property type="project" value="InterPro"/>
</dbReference>
<dbReference type="Pfam" id="PF13688">
    <property type="entry name" value="Reprolysin_5"/>
    <property type="match status" value="1"/>
</dbReference>
<dbReference type="AlphaFoldDB" id="A0A1X0Q7W7"/>
<dbReference type="GO" id="GO:0006508">
    <property type="term" value="P:proteolysis"/>
    <property type="evidence" value="ECO:0007669"/>
    <property type="project" value="InterPro"/>
</dbReference>
<keyword evidence="1" id="KW-0862">Zinc</keyword>
<dbReference type="InterPro" id="IPR001590">
    <property type="entry name" value="Peptidase_M12B"/>
</dbReference>
<dbReference type="Gene3D" id="3.40.390.10">
    <property type="entry name" value="Collagenase (Catalytic Domain)"/>
    <property type="match status" value="1"/>
</dbReference>
<keyword evidence="2" id="KW-0812">Transmembrane</keyword>
<dbReference type="VEuPathDB" id="MicrosporidiaDB:A0H76_252"/>
<sequence length="385" mass="44919">MILLKLIKGITIRYLDKFGYDIPDVHEYDKFRVMITDKNSTLLTVINHTYNIEFPIMEDYCKFKIVNKTTKIGELDICNNILSYTKDNFKYVYRRSNRVVDFYKTDISLIEEPIEDNYNKLRVFVVNDKSVLSHFGKNVNKHIEMMFRVVNKIFVDSGSKIEIKLESMFSLKENILNNNDTQVSKLENIKEVFEIVKFNNPNSLLSKSHLTIYLSMNNLASDTKEDRDNFIEGVTYFNSITTPDKAYSLIFIDDNLLYSAKKIAHEIGHSIGLKHDNNKDSIMNEVSKDDRNLKFFNKVSTGKINKFYRENIHLFKDSLINKDSLIETPKSAIKLINSMREDSFRKIVKDKLNGNLPDTTNTKYFLTISLIFYISAISLVIFLIK</sequence>
<dbReference type="OrthoDB" id="5951731at2759"/>
<comment type="caution">
    <text evidence="4">The sequence shown here is derived from an EMBL/GenBank/DDBJ whole genome shotgun (WGS) entry which is preliminary data.</text>
</comment>
<protein>
    <recommendedName>
        <fullName evidence="3">Peptidase M12B domain-containing protein</fullName>
    </recommendedName>
</protein>
<evidence type="ECO:0000259" key="3">
    <source>
        <dbReference type="PROSITE" id="PS50215"/>
    </source>
</evidence>
<dbReference type="VEuPathDB" id="MicrosporidiaDB:HERIO_2159"/>
<keyword evidence="1" id="KW-0479">Metal-binding</keyword>